<evidence type="ECO:0000313" key="3">
    <source>
        <dbReference type="Proteomes" id="UP001465426"/>
    </source>
</evidence>
<dbReference type="EMBL" id="JBBMFN010000107">
    <property type="protein sequence ID" value="MEQ2468468.1"/>
    <property type="molecule type" value="Genomic_DNA"/>
</dbReference>
<evidence type="ECO:0000256" key="1">
    <source>
        <dbReference type="SAM" id="Phobius"/>
    </source>
</evidence>
<keyword evidence="1" id="KW-0812">Transmembrane</keyword>
<keyword evidence="1" id="KW-0472">Membrane</keyword>
<comment type="caution">
    <text evidence="2">The sequence shown here is derived from an EMBL/GenBank/DDBJ whole genome shotgun (WGS) entry which is preliminary data.</text>
</comment>
<gene>
    <name evidence="2" type="ORF">WMO63_22715</name>
</gene>
<keyword evidence="1" id="KW-1133">Transmembrane helix</keyword>
<keyword evidence="3" id="KW-1185">Reference proteome</keyword>
<feature type="transmembrane region" description="Helical" evidence="1">
    <location>
        <begin position="27"/>
        <end position="48"/>
    </location>
</feature>
<proteinExistence type="predicted"/>
<accession>A0ABV1F512</accession>
<feature type="transmembrane region" description="Helical" evidence="1">
    <location>
        <begin position="5"/>
        <end position="21"/>
    </location>
</feature>
<dbReference type="RefSeq" id="WP_349205465.1">
    <property type="nucleotide sequence ID" value="NZ_JBBMFN010000107.1"/>
</dbReference>
<evidence type="ECO:0000313" key="2">
    <source>
        <dbReference type="EMBL" id="MEQ2468468.1"/>
    </source>
</evidence>
<sequence>MKKVPIFLAVGVFLFMSGIYLSTKWVIVGTALSIIGGYMVGGSSYFLIHTKNKQTPK</sequence>
<organism evidence="2 3">
    <name type="scientific">Niallia hominis</name>
    <dbReference type="NCBI Taxonomy" id="3133173"/>
    <lineage>
        <taxon>Bacteria</taxon>
        <taxon>Bacillati</taxon>
        <taxon>Bacillota</taxon>
        <taxon>Bacilli</taxon>
        <taxon>Bacillales</taxon>
        <taxon>Bacillaceae</taxon>
        <taxon>Niallia</taxon>
    </lineage>
</organism>
<reference evidence="2 3" key="1">
    <citation type="submission" date="2024-03" db="EMBL/GenBank/DDBJ databases">
        <title>Human intestinal bacterial collection.</title>
        <authorList>
            <person name="Pauvert C."/>
            <person name="Hitch T.C.A."/>
            <person name="Clavel T."/>
        </authorList>
    </citation>
    <scope>NUCLEOTIDE SEQUENCE [LARGE SCALE GENOMIC DNA]</scope>
    <source>
        <strain evidence="2 3">CLA-SR-H024</strain>
    </source>
</reference>
<protein>
    <submittedName>
        <fullName evidence="2">Uncharacterized protein</fullName>
    </submittedName>
</protein>
<name>A0ABV1F512_9BACI</name>
<dbReference type="Proteomes" id="UP001465426">
    <property type="component" value="Unassembled WGS sequence"/>
</dbReference>